<dbReference type="InterPro" id="IPR005370">
    <property type="entry name" value="UPF0180"/>
</dbReference>
<keyword evidence="2" id="KW-1185">Reference proteome</keyword>
<gene>
    <name evidence="1" type="ORF">ACFPTP_01115</name>
</gene>
<sequence>MKIAVEQPYEDVMNALVAKGYEAKMFNTDEDVTGYDIGVVRAINEGNTHEFNFPVVTMKGMSVDDVVQAVEKKANLLQ</sequence>
<reference evidence="2" key="1">
    <citation type="journal article" date="2019" name="Int. J. Syst. Evol. Microbiol.">
        <title>The Global Catalogue of Microorganisms (GCM) 10K type strain sequencing project: providing services to taxonomists for standard genome sequencing and annotation.</title>
        <authorList>
            <consortium name="The Broad Institute Genomics Platform"/>
            <consortium name="The Broad Institute Genome Sequencing Center for Infectious Disease"/>
            <person name="Wu L."/>
            <person name="Ma J."/>
        </authorList>
    </citation>
    <scope>NUCLEOTIDE SEQUENCE [LARGE SCALE GENOMIC DNA]</scope>
    <source>
        <strain evidence="2">KACC 11299</strain>
    </source>
</reference>
<accession>A0ABW0TSW2</accession>
<evidence type="ECO:0000313" key="2">
    <source>
        <dbReference type="Proteomes" id="UP001596071"/>
    </source>
</evidence>
<evidence type="ECO:0000313" key="1">
    <source>
        <dbReference type="EMBL" id="MFC5601867.1"/>
    </source>
</evidence>
<name>A0ABW0TSW2_9BACL</name>
<protein>
    <submittedName>
        <fullName evidence="1">YkuS family protein</fullName>
    </submittedName>
</protein>
<organism evidence="1 2">
    <name type="scientific">Sporosarcina koreensis</name>
    <dbReference type="NCBI Taxonomy" id="334735"/>
    <lineage>
        <taxon>Bacteria</taxon>
        <taxon>Bacillati</taxon>
        <taxon>Bacillota</taxon>
        <taxon>Bacilli</taxon>
        <taxon>Bacillales</taxon>
        <taxon>Caryophanaceae</taxon>
        <taxon>Sporosarcina</taxon>
    </lineage>
</organism>
<dbReference type="EMBL" id="JBHSNP010000002">
    <property type="protein sequence ID" value="MFC5601867.1"/>
    <property type="molecule type" value="Genomic_DNA"/>
</dbReference>
<proteinExistence type="predicted"/>
<comment type="caution">
    <text evidence="1">The sequence shown here is derived from an EMBL/GenBank/DDBJ whole genome shotgun (WGS) entry which is preliminary data.</text>
</comment>
<dbReference type="RefSeq" id="WP_381441533.1">
    <property type="nucleotide sequence ID" value="NZ_JBHSNP010000002.1"/>
</dbReference>
<dbReference type="Proteomes" id="UP001596071">
    <property type="component" value="Unassembled WGS sequence"/>
</dbReference>
<dbReference type="Pfam" id="PF03698">
    <property type="entry name" value="UPF0180"/>
    <property type="match status" value="1"/>
</dbReference>